<protein>
    <submittedName>
        <fullName evidence="1">Uncharacterized protein DUF4231</fullName>
    </submittedName>
</protein>
<dbReference type="NCBIfam" id="NF033634">
    <property type="entry name" value="SLATT_1"/>
    <property type="match status" value="1"/>
</dbReference>
<accession>A0A2T5I3X3</accession>
<evidence type="ECO:0000313" key="2">
    <source>
        <dbReference type="Proteomes" id="UP000244128"/>
    </source>
</evidence>
<proteinExistence type="predicted"/>
<dbReference type="InterPro" id="IPR025325">
    <property type="entry name" value="DUF4231"/>
</dbReference>
<organism evidence="1 2">
    <name type="scientific">Nitrosomonas oligotropha</name>
    <dbReference type="NCBI Taxonomy" id="42354"/>
    <lineage>
        <taxon>Bacteria</taxon>
        <taxon>Pseudomonadati</taxon>
        <taxon>Pseudomonadota</taxon>
        <taxon>Betaproteobacteria</taxon>
        <taxon>Nitrosomonadales</taxon>
        <taxon>Nitrosomonadaceae</taxon>
        <taxon>Nitrosomonas</taxon>
    </lineage>
</organism>
<gene>
    <name evidence="1" type="ORF">C8R26_10299</name>
</gene>
<dbReference type="EMBL" id="QAOI01000002">
    <property type="protein sequence ID" value="PTQ78531.1"/>
    <property type="molecule type" value="Genomic_DNA"/>
</dbReference>
<dbReference type="AlphaFoldDB" id="A0A2T5I3X3"/>
<comment type="caution">
    <text evidence="1">The sequence shown here is derived from an EMBL/GenBank/DDBJ whole genome shotgun (WGS) entry which is preliminary data.</text>
</comment>
<evidence type="ECO:0000313" key="1">
    <source>
        <dbReference type="EMBL" id="PTQ78531.1"/>
    </source>
</evidence>
<dbReference type="Proteomes" id="UP000244128">
    <property type="component" value="Unassembled WGS sequence"/>
</dbReference>
<dbReference type="Pfam" id="PF14015">
    <property type="entry name" value="DUF4231"/>
    <property type="match status" value="1"/>
</dbReference>
<reference evidence="1 2" key="1">
    <citation type="submission" date="2018-04" db="EMBL/GenBank/DDBJ databases">
        <title>Active sludge and wastewater microbial communities from Klosterneuburg, Austria.</title>
        <authorList>
            <person name="Wagner M."/>
        </authorList>
    </citation>
    <scope>NUCLEOTIDE SEQUENCE [LARGE SCALE GENOMIC DNA]</scope>
    <source>
        <strain evidence="1 2">Nm49</strain>
    </source>
</reference>
<sequence>MNELKPAPASSANELQIPELVKAHPAWQRLEEQREWYANKSASCKNRYRGLRIAQVACAVMIPVFNLAEPDIAKWLTALSGAAIAILAGIEQINQYSTLWMAYRSTAERLKHEKFLFLSAAGPYRNLDEPERLILLAERIEEQISTEHAKWINVTSQVIAQDKNKNPGA</sequence>
<name>A0A2T5I3X3_9PROT</name>
<dbReference type="RefSeq" id="WP_107802090.1">
    <property type="nucleotide sequence ID" value="NZ_QAOI01000002.1"/>
</dbReference>